<evidence type="ECO:0000313" key="4">
    <source>
        <dbReference type="EMBL" id="CAD9579175.1"/>
    </source>
</evidence>
<feature type="compositionally biased region" description="Basic residues" evidence="2">
    <location>
        <begin position="581"/>
        <end position="593"/>
    </location>
</feature>
<accession>A0A7S2P6R9</accession>
<reference evidence="4" key="1">
    <citation type="submission" date="2021-01" db="EMBL/GenBank/DDBJ databases">
        <authorList>
            <person name="Corre E."/>
            <person name="Pelletier E."/>
            <person name="Niang G."/>
            <person name="Scheremetjew M."/>
            <person name="Finn R."/>
            <person name="Kale V."/>
            <person name="Holt S."/>
            <person name="Cochrane G."/>
            <person name="Meng A."/>
            <person name="Brown T."/>
            <person name="Cohen L."/>
        </authorList>
    </citation>
    <scope>NUCLEOTIDE SEQUENCE</scope>
    <source>
        <strain evidence="4">CCMP1258.1</strain>
    </source>
</reference>
<dbReference type="PROSITE" id="PS50888">
    <property type="entry name" value="BHLH"/>
    <property type="match status" value="1"/>
</dbReference>
<dbReference type="AlphaFoldDB" id="A0A7S2P6R9"/>
<feature type="coiled-coil region" evidence="1">
    <location>
        <begin position="443"/>
        <end position="477"/>
    </location>
</feature>
<protein>
    <recommendedName>
        <fullName evidence="3">BHLH domain-containing protein</fullName>
    </recommendedName>
</protein>
<dbReference type="GO" id="GO:0046983">
    <property type="term" value="F:protein dimerization activity"/>
    <property type="evidence" value="ECO:0007669"/>
    <property type="project" value="InterPro"/>
</dbReference>
<dbReference type="InterPro" id="IPR036638">
    <property type="entry name" value="HLH_DNA-bd_sf"/>
</dbReference>
<feature type="region of interest" description="Disordered" evidence="2">
    <location>
        <begin position="490"/>
        <end position="513"/>
    </location>
</feature>
<dbReference type="EMBL" id="HBHA01001226">
    <property type="protein sequence ID" value="CAD9579175.1"/>
    <property type="molecule type" value="Transcribed_RNA"/>
</dbReference>
<dbReference type="Gene3D" id="4.10.280.10">
    <property type="entry name" value="Helix-loop-helix DNA-binding domain"/>
    <property type="match status" value="1"/>
</dbReference>
<feature type="region of interest" description="Disordered" evidence="2">
    <location>
        <begin position="96"/>
        <end position="121"/>
    </location>
</feature>
<name>A0A7S2P6R9_BIGNA</name>
<dbReference type="InterPro" id="IPR011598">
    <property type="entry name" value="bHLH_dom"/>
</dbReference>
<feature type="compositionally biased region" description="Polar residues" evidence="2">
    <location>
        <begin position="8"/>
        <end position="29"/>
    </location>
</feature>
<proteinExistence type="predicted"/>
<organism evidence="4">
    <name type="scientific">Bigelowiella natans</name>
    <name type="common">Pedinomonas minutissima</name>
    <name type="synonym">Chlorarachnion sp. (strain CCMP621)</name>
    <dbReference type="NCBI Taxonomy" id="227086"/>
    <lineage>
        <taxon>Eukaryota</taxon>
        <taxon>Sar</taxon>
        <taxon>Rhizaria</taxon>
        <taxon>Cercozoa</taxon>
        <taxon>Chlorarachniophyceae</taxon>
        <taxon>Bigelowiella</taxon>
    </lineage>
</organism>
<sequence length="717" mass="77994">MPAVPVSSDDTCGLQTPNPNLNESSTSDKTLGKKSREEKKVPGDIVPIQSAQHKKTSLIKPGPTPAVLARPVFQICESTAATASAVTNNTAVLVGTPNEPANLGDRSTSTPAKLQRKKERERHRRSVLKERIDTLRRILMPYLPNGVNTERAFILAEAAKLLTALLKQNAELKTFHARHFSSTHLKTEAGVKETVAKTPTATNVVGMLSIDSASSGTTLAITRGTTPTPTSHMRKPTTWATKLLDTTETRTTTAMTSMNIAPTVHTSPEATTSEEKKKVEEEVIAAVGASSRVACNHAKAAVAAKLAITVGSAATSATTLQQKKVVEEAGKEEKKGTYVGAADNVQAFMMETQLGKAESHHNSMFVNKKRFQTQQDTVNTTTTLNPTYNSVSTLACTAAILPLTSLSANSMEYHHDQQCDDNTTAISNNDQMGVSQQWLRRQLHQQQGIVTKMTAEIRRLESENAQNKEVIKELSYQRKRAIFGKRSSTYATRETDAHPDGTASGDSKERKGMEISTITDRMEEYREGNAVESPTVCNRSVFNGTKTSISSKGNNAQHVSSAAAVTSFIMSTSPSHESGHRSSRTSKRRRGRTKSVDGGGDVDGECKDGKAKTGISSSKKNGGGEAKNLPDITTVRRRGRKFAKLNEGQSTGRITPSAAAVLRKNDDYDEDKYDMVLMKKRQHSQQPLRQDKEFNSLYLLLDAAGKKNNNSINRHET</sequence>
<evidence type="ECO:0000259" key="3">
    <source>
        <dbReference type="PROSITE" id="PS50888"/>
    </source>
</evidence>
<gene>
    <name evidence="4" type="ORF">BIGN1055_LOCUS784</name>
</gene>
<feature type="region of interest" description="Disordered" evidence="2">
    <location>
        <begin position="1"/>
        <end position="41"/>
    </location>
</feature>
<keyword evidence="1" id="KW-0175">Coiled coil</keyword>
<evidence type="ECO:0000256" key="1">
    <source>
        <dbReference type="SAM" id="Coils"/>
    </source>
</evidence>
<evidence type="ECO:0000256" key="2">
    <source>
        <dbReference type="SAM" id="MobiDB-lite"/>
    </source>
</evidence>
<dbReference type="SUPFAM" id="SSF47459">
    <property type="entry name" value="HLH, helix-loop-helix DNA-binding domain"/>
    <property type="match status" value="1"/>
</dbReference>
<dbReference type="SMART" id="SM00353">
    <property type="entry name" value="HLH"/>
    <property type="match status" value="1"/>
</dbReference>
<dbReference type="Pfam" id="PF00010">
    <property type="entry name" value="HLH"/>
    <property type="match status" value="1"/>
</dbReference>
<feature type="compositionally biased region" description="Basic and acidic residues" evidence="2">
    <location>
        <begin position="30"/>
        <end position="41"/>
    </location>
</feature>
<feature type="region of interest" description="Disordered" evidence="2">
    <location>
        <begin position="571"/>
        <end position="637"/>
    </location>
</feature>
<feature type="domain" description="BHLH" evidence="3">
    <location>
        <begin position="112"/>
        <end position="165"/>
    </location>
</feature>